<evidence type="ECO:0000256" key="2">
    <source>
        <dbReference type="SAM" id="MobiDB-lite"/>
    </source>
</evidence>
<dbReference type="OrthoDB" id="5599269at2759"/>
<feature type="region of interest" description="Disordered" evidence="2">
    <location>
        <begin position="11"/>
        <end position="42"/>
    </location>
</feature>
<dbReference type="PANTHER" id="PTHR31962:SF1">
    <property type="entry name" value="SPHINGOLIPID LONG CHAIN BASE-RESPONSIVE PROTEIN PIL1"/>
    <property type="match status" value="1"/>
</dbReference>
<sequence length="555" mass="57270">MFSNFSNKLQETLSQLTDPHHSATADSALSSSPPTGPSSRTHALDQLTNSLRSLQVQYSPQVPAALRPLQLVITSEKTLSLAFESVAQASRNHSRDLYLWGQEQEQDVKDVSDRLAWLNFTSGALASQLGTALGGEARGPLKQLRDAEQLLAPRRAARAAAQAQLQRAKMEQERAELTAALKQGEAEDAELEGRVARARREGVREAERAKWLAVAQYAEKMLLLARGAEQLVELIPPAPTGAPTAANIALSHPAEYAGAQQTADVKSAVQHALDTYTPGELQPLSVPGQGAALSRAASDRRSFGETHLPQLGSDQQQQPTSALNPPTSGLTAPPPSAILPQPGRFVAPSGSPFGPVGAAPTSPSPPSGKPTSPLAQHPLSPPPLNPQVLNQAPAPLPPPTTDPSISPTTSRTTSAAAAAVPGLPVAEGTSTTTGAVPTIAETGLPIASSAQSGPGPKTGSLKREELHPPALPARASGGTGGSAQGGFPSAEEEKRALERKERDRILLGAGGSSAQGSGSSAPPSAYHAPSLPGGTGPPVPVKDAKTEDDLPPYAA</sequence>
<evidence type="ECO:0008006" key="5">
    <source>
        <dbReference type="Google" id="ProtNLM"/>
    </source>
</evidence>
<feature type="region of interest" description="Disordered" evidence="2">
    <location>
        <begin position="278"/>
        <end position="555"/>
    </location>
</feature>
<dbReference type="EMBL" id="KV417291">
    <property type="protein sequence ID" value="KZO95012.1"/>
    <property type="molecule type" value="Genomic_DNA"/>
</dbReference>
<dbReference type="GO" id="GO:0070941">
    <property type="term" value="P:eisosome assembly"/>
    <property type="evidence" value="ECO:0007669"/>
    <property type="project" value="TreeGrafter"/>
</dbReference>
<keyword evidence="4" id="KW-1185">Reference proteome</keyword>
<gene>
    <name evidence="3" type="ORF">CALVIDRAFT_538488</name>
</gene>
<accession>A0A167KUA6</accession>
<proteinExistence type="predicted"/>
<evidence type="ECO:0000313" key="3">
    <source>
        <dbReference type="EMBL" id="KZO95012.1"/>
    </source>
</evidence>
<dbReference type="AlphaFoldDB" id="A0A167KUA6"/>
<feature type="compositionally biased region" description="Low complexity" evidence="2">
    <location>
        <begin position="27"/>
        <end position="39"/>
    </location>
</feature>
<dbReference type="GO" id="GO:0008289">
    <property type="term" value="F:lipid binding"/>
    <property type="evidence" value="ECO:0007669"/>
    <property type="project" value="TreeGrafter"/>
</dbReference>
<name>A0A167KUA6_CALVF</name>
<feature type="compositionally biased region" description="Polar residues" evidence="2">
    <location>
        <begin position="312"/>
        <end position="330"/>
    </location>
</feature>
<feature type="compositionally biased region" description="Low complexity" evidence="2">
    <location>
        <begin position="514"/>
        <end position="530"/>
    </location>
</feature>
<dbReference type="Proteomes" id="UP000076738">
    <property type="component" value="Unassembled WGS sequence"/>
</dbReference>
<feature type="compositionally biased region" description="Low complexity" evidence="2">
    <location>
        <begin position="402"/>
        <end position="419"/>
    </location>
</feature>
<dbReference type="InterPro" id="IPR027267">
    <property type="entry name" value="AH/BAR_dom_sf"/>
</dbReference>
<protein>
    <recommendedName>
        <fullName evidence="5">Sphingolipid long chain base-responsive protein LSP1</fullName>
    </recommendedName>
</protein>
<reference evidence="3 4" key="1">
    <citation type="journal article" date="2016" name="Mol. Biol. Evol.">
        <title>Comparative Genomics of Early-Diverging Mushroom-Forming Fungi Provides Insights into the Origins of Lignocellulose Decay Capabilities.</title>
        <authorList>
            <person name="Nagy L.G."/>
            <person name="Riley R."/>
            <person name="Tritt A."/>
            <person name="Adam C."/>
            <person name="Daum C."/>
            <person name="Floudas D."/>
            <person name="Sun H."/>
            <person name="Yadav J.S."/>
            <person name="Pangilinan J."/>
            <person name="Larsson K.H."/>
            <person name="Matsuura K."/>
            <person name="Barry K."/>
            <person name="Labutti K."/>
            <person name="Kuo R."/>
            <person name="Ohm R.A."/>
            <person name="Bhattacharya S.S."/>
            <person name="Shirouzu T."/>
            <person name="Yoshinaga Y."/>
            <person name="Martin F.M."/>
            <person name="Grigoriev I.V."/>
            <person name="Hibbett D.S."/>
        </authorList>
    </citation>
    <scope>NUCLEOTIDE SEQUENCE [LARGE SCALE GENOMIC DNA]</scope>
    <source>
        <strain evidence="3 4">TUFC12733</strain>
    </source>
</reference>
<dbReference type="Gene3D" id="1.20.1270.60">
    <property type="entry name" value="Arfaptin homology (AH) domain/BAR domain"/>
    <property type="match status" value="1"/>
</dbReference>
<keyword evidence="1" id="KW-0175">Coiled coil</keyword>
<dbReference type="GO" id="GO:0006897">
    <property type="term" value="P:endocytosis"/>
    <property type="evidence" value="ECO:0007669"/>
    <property type="project" value="TreeGrafter"/>
</dbReference>
<dbReference type="PANTHER" id="PTHR31962">
    <property type="entry name" value="SPHINGOLIPID LONG CHAIN BASE-RESPONSIVE PROTEIN PIL1"/>
    <property type="match status" value="1"/>
</dbReference>
<evidence type="ECO:0000313" key="4">
    <source>
        <dbReference type="Proteomes" id="UP000076738"/>
    </source>
</evidence>
<organism evidence="3 4">
    <name type="scientific">Calocera viscosa (strain TUFC12733)</name>
    <dbReference type="NCBI Taxonomy" id="1330018"/>
    <lineage>
        <taxon>Eukaryota</taxon>
        <taxon>Fungi</taxon>
        <taxon>Dikarya</taxon>
        <taxon>Basidiomycota</taxon>
        <taxon>Agaricomycotina</taxon>
        <taxon>Dacrymycetes</taxon>
        <taxon>Dacrymycetales</taxon>
        <taxon>Dacrymycetaceae</taxon>
        <taxon>Calocera</taxon>
    </lineage>
</organism>
<dbReference type="STRING" id="1330018.A0A167KUA6"/>
<feature type="compositionally biased region" description="Basic and acidic residues" evidence="2">
    <location>
        <begin position="491"/>
        <end position="505"/>
    </location>
</feature>
<dbReference type="GO" id="GO:0005886">
    <property type="term" value="C:plasma membrane"/>
    <property type="evidence" value="ECO:0007669"/>
    <property type="project" value="TreeGrafter"/>
</dbReference>
<dbReference type="InterPro" id="IPR028245">
    <property type="entry name" value="PIL1/LSP1"/>
</dbReference>
<evidence type="ECO:0000256" key="1">
    <source>
        <dbReference type="SAM" id="Coils"/>
    </source>
</evidence>
<feature type="coiled-coil region" evidence="1">
    <location>
        <begin position="156"/>
        <end position="201"/>
    </location>
</feature>
<dbReference type="Pfam" id="PF13805">
    <property type="entry name" value="Pil1"/>
    <property type="match status" value="1"/>
</dbReference>
<dbReference type="GO" id="GO:0036286">
    <property type="term" value="C:eisosome filament"/>
    <property type="evidence" value="ECO:0007669"/>
    <property type="project" value="TreeGrafter"/>
</dbReference>